<keyword evidence="3" id="KW-1185">Reference proteome</keyword>
<reference evidence="2 3" key="1">
    <citation type="submission" date="2014-12" db="EMBL/GenBank/DDBJ databases">
        <title>Draft genome sequence of Paenibacillus kamchatkensis strain B-2647.</title>
        <authorList>
            <person name="Karlyshev A.V."/>
            <person name="Kudryashova E.B."/>
        </authorList>
    </citation>
    <scope>NUCLEOTIDE SEQUENCE [LARGE SCALE GENOMIC DNA]</scope>
    <source>
        <strain evidence="2 3">VKM B-2647</strain>
    </source>
</reference>
<dbReference type="InterPro" id="IPR013216">
    <property type="entry name" value="Methyltransf_11"/>
</dbReference>
<name>A0ABR5AFT0_9BACL</name>
<dbReference type="Pfam" id="PF08241">
    <property type="entry name" value="Methyltransf_11"/>
    <property type="match status" value="1"/>
</dbReference>
<dbReference type="SUPFAM" id="SSF53335">
    <property type="entry name" value="S-adenosyl-L-methionine-dependent methyltransferases"/>
    <property type="match status" value="1"/>
</dbReference>
<feature type="domain" description="Methyltransferase type 11" evidence="1">
    <location>
        <begin position="48"/>
        <end position="152"/>
    </location>
</feature>
<gene>
    <name evidence="2" type="ORF">SD70_18675</name>
</gene>
<evidence type="ECO:0000313" key="2">
    <source>
        <dbReference type="EMBL" id="KIL39683.1"/>
    </source>
</evidence>
<organism evidence="2 3">
    <name type="scientific">Gordoniibacillus kamchatkensis</name>
    <dbReference type="NCBI Taxonomy" id="1590651"/>
    <lineage>
        <taxon>Bacteria</taxon>
        <taxon>Bacillati</taxon>
        <taxon>Bacillota</taxon>
        <taxon>Bacilli</taxon>
        <taxon>Bacillales</taxon>
        <taxon>Paenibacillaceae</taxon>
        <taxon>Gordoniibacillus</taxon>
    </lineage>
</organism>
<sequence length="234" mass="25839">MAEAPDHDRVYAEQADKYERLIAREDYEGRIPEAIAAVVDLAGKDMADLGAGTGRLSVIAAPSVRSLVALDQSAAMLAVLAERLRAAGFGHWRTEVADHRSLPLADASVDVAMAGWTQCYLASMNQPDWRGNLELMQSELMRIVRPGGAILIFETLGTGNETPQPPDVLQPYYEALESDYGYSRTELRTDYRFRTPEEAAELTSFFFGPSLAARVRESGSIIVPECTGLWWKRV</sequence>
<dbReference type="InterPro" id="IPR029063">
    <property type="entry name" value="SAM-dependent_MTases_sf"/>
</dbReference>
<comment type="caution">
    <text evidence="2">The sequence shown here is derived from an EMBL/GenBank/DDBJ whole genome shotgun (WGS) entry which is preliminary data.</text>
</comment>
<dbReference type="Proteomes" id="UP000031967">
    <property type="component" value="Unassembled WGS sequence"/>
</dbReference>
<accession>A0ABR5AFT0</accession>
<dbReference type="CDD" id="cd02440">
    <property type="entry name" value="AdoMet_MTases"/>
    <property type="match status" value="1"/>
</dbReference>
<dbReference type="EMBL" id="JXAK01000033">
    <property type="protein sequence ID" value="KIL39683.1"/>
    <property type="molecule type" value="Genomic_DNA"/>
</dbReference>
<evidence type="ECO:0000259" key="1">
    <source>
        <dbReference type="Pfam" id="PF08241"/>
    </source>
</evidence>
<dbReference type="InterPro" id="IPR050508">
    <property type="entry name" value="Methyltransf_Superfamily"/>
</dbReference>
<protein>
    <recommendedName>
        <fullName evidence="1">Methyltransferase type 11 domain-containing protein</fullName>
    </recommendedName>
</protein>
<dbReference type="Gene3D" id="3.40.50.150">
    <property type="entry name" value="Vaccinia Virus protein VP39"/>
    <property type="match status" value="1"/>
</dbReference>
<dbReference type="PANTHER" id="PTHR42912">
    <property type="entry name" value="METHYLTRANSFERASE"/>
    <property type="match status" value="1"/>
</dbReference>
<evidence type="ECO:0000313" key="3">
    <source>
        <dbReference type="Proteomes" id="UP000031967"/>
    </source>
</evidence>
<proteinExistence type="predicted"/>